<dbReference type="EMBL" id="CAJVRC010000892">
    <property type="protein sequence ID" value="CAG8908417.1"/>
    <property type="molecule type" value="Genomic_DNA"/>
</dbReference>
<dbReference type="Gene3D" id="3.30.1740.10">
    <property type="entry name" value="Zinc finger, PARP-type"/>
    <property type="match status" value="1"/>
</dbReference>
<dbReference type="InterPro" id="IPR001510">
    <property type="entry name" value="Znf_PARP"/>
</dbReference>
<feature type="compositionally biased region" description="Polar residues" evidence="6">
    <location>
        <begin position="432"/>
        <end position="441"/>
    </location>
</feature>
<evidence type="ECO:0000313" key="9">
    <source>
        <dbReference type="Proteomes" id="UP001154252"/>
    </source>
</evidence>
<comment type="caution">
    <text evidence="8">The sequence shown here is derived from an EMBL/GenBank/DDBJ whole genome shotgun (WGS) entry which is preliminary data.</text>
</comment>
<dbReference type="InterPro" id="IPR036957">
    <property type="entry name" value="Znf_PARP_sf"/>
</dbReference>
<keyword evidence="3" id="KW-0863">Zinc-finger</keyword>
<feature type="domain" description="PARP-type" evidence="7">
    <location>
        <begin position="3"/>
        <end position="101"/>
    </location>
</feature>
<dbReference type="AlphaFoldDB" id="A0A9W4P8H8"/>
<evidence type="ECO:0000256" key="6">
    <source>
        <dbReference type="SAM" id="MobiDB-lite"/>
    </source>
</evidence>
<feature type="compositionally biased region" description="Basic and acidic residues" evidence="6">
    <location>
        <begin position="531"/>
        <end position="544"/>
    </location>
</feature>
<evidence type="ECO:0000256" key="1">
    <source>
        <dbReference type="ARBA" id="ARBA00004123"/>
    </source>
</evidence>
<protein>
    <recommendedName>
        <fullName evidence="7">PARP-type domain-containing protein</fullName>
    </recommendedName>
</protein>
<keyword evidence="2" id="KW-0479">Metal-binding</keyword>
<accession>A0A9W4P8H8</accession>
<dbReference type="GO" id="GO:0008270">
    <property type="term" value="F:zinc ion binding"/>
    <property type="evidence" value="ECO:0007669"/>
    <property type="project" value="UniProtKB-KW"/>
</dbReference>
<feature type="region of interest" description="Disordered" evidence="6">
    <location>
        <begin position="108"/>
        <end position="567"/>
    </location>
</feature>
<reference evidence="8" key="1">
    <citation type="submission" date="2021-07" db="EMBL/GenBank/DDBJ databases">
        <authorList>
            <person name="Branca A.L. A."/>
        </authorList>
    </citation>
    <scope>NUCLEOTIDE SEQUENCE</scope>
</reference>
<evidence type="ECO:0000256" key="3">
    <source>
        <dbReference type="ARBA" id="ARBA00022771"/>
    </source>
</evidence>
<feature type="compositionally biased region" description="Basic and acidic residues" evidence="6">
    <location>
        <begin position="404"/>
        <end position="417"/>
    </location>
</feature>
<dbReference type="OrthoDB" id="429950at2759"/>
<dbReference type="GO" id="GO:0005634">
    <property type="term" value="C:nucleus"/>
    <property type="evidence" value="ECO:0007669"/>
    <property type="project" value="UniProtKB-SubCell"/>
</dbReference>
<dbReference type="SMART" id="SM01336">
    <property type="entry name" value="zf-PARP"/>
    <property type="match status" value="1"/>
</dbReference>
<evidence type="ECO:0000256" key="5">
    <source>
        <dbReference type="ARBA" id="ARBA00023242"/>
    </source>
</evidence>
<dbReference type="Proteomes" id="UP001154252">
    <property type="component" value="Unassembled WGS sequence"/>
</dbReference>
<organism evidence="8 9">
    <name type="scientific">Penicillium egyptiacum</name>
    <dbReference type="NCBI Taxonomy" id="1303716"/>
    <lineage>
        <taxon>Eukaryota</taxon>
        <taxon>Fungi</taxon>
        <taxon>Dikarya</taxon>
        <taxon>Ascomycota</taxon>
        <taxon>Pezizomycotina</taxon>
        <taxon>Eurotiomycetes</taxon>
        <taxon>Eurotiomycetidae</taxon>
        <taxon>Eurotiales</taxon>
        <taxon>Aspergillaceae</taxon>
        <taxon>Penicillium</taxon>
    </lineage>
</organism>
<keyword evidence="4" id="KW-0862">Zinc</keyword>
<dbReference type="InterPro" id="IPR017956">
    <property type="entry name" value="AT_hook_DNA-bd_motif"/>
</dbReference>
<feature type="compositionally biased region" description="Polar residues" evidence="6">
    <location>
        <begin position="385"/>
        <end position="394"/>
    </location>
</feature>
<dbReference type="PROSITE" id="PS50064">
    <property type="entry name" value="ZF_PARP_2"/>
    <property type="match status" value="1"/>
</dbReference>
<sequence length="567" mass="61437">MPYRFEIAAQGRAGCKAPDCVKEKIKITKGEFRVGTWIDGAGFQSWSWRHWGCFTPKQIVNVKKDLAEDSEENPDFSRIDGFDEIGEELQDKIRKAIEVGHVEDDEWRGDLECNRPGHVGMRVKASKAKANEAKESDQSSPGKKHGLTDSENADEEPAKKKQTRGKKAADDDDAIADAAVVETEPKEAKKRGRPPKKTAADKDKADVNVEPKKRGRPAKKTSDEDSPDAEIEAKVAAKTRGGRGKKVSEDEGADANTEMTTEPTEPAEPTRPKKRATRGNKITKDETASDDIEPKEELKKRTTRGKKITTSEAIVADMESDQLQPADEVKPTKKAAVTRATRAKKDANKDVSPVEKDVSSADNETGPVNCDIKKSTTRAKAANGAKTTNGSKATNGAKASGSDASKDEQADESTEKPKRTRGTNKKTNGNNATSENNLQPTRSRKAPVDKATQAPTEEVAEPLNSTKEKLKTRARKPAAVKITDESADQAAQEPVEAPIQKSVEGATIKSEDGPKNENAPAEVQDEPSVEAAEKPVEDANEKPLESPLKPVKAEDTAMTSKLAYPSC</sequence>
<keyword evidence="5" id="KW-0539">Nucleus</keyword>
<dbReference type="GO" id="GO:0003677">
    <property type="term" value="F:DNA binding"/>
    <property type="evidence" value="ECO:0007669"/>
    <property type="project" value="InterPro"/>
</dbReference>
<dbReference type="SMART" id="SM00384">
    <property type="entry name" value="AT_hook"/>
    <property type="match status" value="2"/>
</dbReference>
<evidence type="ECO:0000259" key="7">
    <source>
        <dbReference type="PROSITE" id="PS50064"/>
    </source>
</evidence>
<evidence type="ECO:0000313" key="8">
    <source>
        <dbReference type="EMBL" id="CAG8908417.1"/>
    </source>
</evidence>
<name>A0A9W4P8H8_9EURO</name>
<dbReference type="SUPFAM" id="SSF57716">
    <property type="entry name" value="Glucocorticoid receptor-like (DNA-binding domain)"/>
    <property type="match status" value="1"/>
</dbReference>
<proteinExistence type="predicted"/>
<comment type="subcellular location">
    <subcellularLocation>
        <location evidence="1">Nucleus</location>
    </subcellularLocation>
</comment>
<evidence type="ECO:0000256" key="2">
    <source>
        <dbReference type="ARBA" id="ARBA00022723"/>
    </source>
</evidence>
<dbReference type="Pfam" id="PF00645">
    <property type="entry name" value="zf-PARP"/>
    <property type="match status" value="1"/>
</dbReference>
<keyword evidence="9" id="KW-1185">Reference proteome</keyword>
<evidence type="ECO:0000256" key="4">
    <source>
        <dbReference type="ARBA" id="ARBA00022833"/>
    </source>
</evidence>
<gene>
    <name evidence="8" type="ORF">PEGY_LOCUS9181</name>
</gene>
<feature type="compositionally biased region" description="Basic and acidic residues" evidence="6">
    <location>
        <begin position="198"/>
        <end position="212"/>
    </location>
</feature>
<feature type="compositionally biased region" description="Basic and acidic residues" evidence="6">
    <location>
        <begin position="343"/>
        <end position="359"/>
    </location>
</feature>